<gene>
    <name evidence="2" type="ORF">BGK67_33540</name>
</gene>
<keyword evidence="1" id="KW-0472">Membrane</keyword>
<evidence type="ECO:0000256" key="1">
    <source>
        <dbReference type="SAM" id="Phobius"/>
    </source>
</evidence>
<accession>A0A1E5P0S9</accession>
<dbReference type="EMBL" id="MEHK01000002">
    <property type="protein sequence ID" value="OEJ22643.1"/>
    <property type="molecule type" value="Genomic_DNA"/>
</dbReference>
<feature type="transmembrane region" description="Helical" evidence="1">
    <location>
        <begin position="32"/>
        <end position="49"/>
    </location>
</feature>
<evidence type="ECO:0000313" key="3">
    <source>
        <dbReference type="Proteomes" id="UP000095705"/>
    </source>
</evidence>
<sequence>MNKPSMDRPWWGWAIVFFTVLIATVLLDFAWYWAVLIVIVATAAFEYGWDRYASRRASEPHP</sequence>
<protein>
    <submittedName>
        <fullName evidence="2">Uncharacterized protein</fullName>
    </submittedName>
</protein>
<keyword evidence="1" id="KW-0812">Transmembrane</keyword>
<organism evidence="2 3">
    <name type="scientific">Streptomyces subrutilus</name>
    <dbReference type="NCBI Taxonomy" id="36818"/>
    <lineage>
        <taxon>Bacteria</taxon>
        <taxon>Bacillati</taxon>
        <taxon>Actinomycetota</taxon>
        <taxon>Actinomycetes</taxon>
        <taxon>Kitasatosporales</taxon>
        <taxon>Streptomycetaceae</taxon>
        <taxon>Streptomyces</taxon>
    </lineage>
</organism>
<comment type="caution">
    <text evidence="2">The sequence shown here is derived from an EMBL/GenBank/DDBJ whole genome shotgun (WGS) entry which is preliminary data.</text>
</comment>
<evidence type="ECO:0000313" key="2">
    <source>
        <dbReference type="EMBL" id="OEJ22643.1"/>
    </source>
</evidence>
<reference evidence="2 3" key="1">
    <citation type="submission" date="2016-08" db="EMBL/GenBank/DDBJ databases">
        <title>The complete genome of Streptomyces subrutilus 10-1-1.</title>
        <authorList>
            <person name="Chen X."/>
        </authorList>
    </citation>
    <scope>NUCLEOTIDE SEQUENCE [LARGE SCALE GENOMIC DNA]</scope>
    <source>
        <strain evidence="2 3">10-1-1</strain>
    </source>
</reference>
<dbReference type="AlphaFoldDB" id="A0A1E5P0S9"/>
<name>A0A1E5P0S9_9ACTN</name>
<keyword evidence="3" id="KW-1185">Reference proteome</keyword>
<feature type="transmembrane region" description="Helical" evidence="1">
    <location>
        <begin position="9"/>
        <end position="26"/>
    </location>
</feature>
<dbReference type="RefSeq" id="WP_069924687.1">
    <property type="nucleotide sequence ID" value="NZ_MEHK01000002.1"/>
</dbReference>
<dbReference type="Proteomes" id="UP000095705">
    <property type="component" value="Unassembled WGS sequence"/>
</dbReference>
<keyword evidence="1" id="KW-1133">Transmembrane helix</keyword>
<dbReference type="OrthoDB" id="9957849at2"/>
<proteinExistence type="predicted"/>